<accession>A0A9D4M5G5</accession>
<dbReference type="Pfam" id="PF16900">
    <property type="entry name" value="REPA_OB_2"/>
    <property type="match status" value="1"/>
</dbReference>
<proteinExistence type="inferred from homology"/>
<evidence type="ECO:0000313" key="7">
    <source>
        <dbReference type="EMBL" id="KAH3870018.1"/>
    </source>
</evidence>
<evidence type="ECO:0000259" key="6">
    <source>
        <dbReference type="Pfam" id="PF24903"/>
    </source>
</evidence>
<feature type="compositionally biased region" description="Polar residues" evidence="4">
    <location>
        <begin position="120"/>
        <end position="130"/>
    </location>
</feature>
<evidence type="ECO:0000259" key="5">
    <source>
        <dbReference type="Pfam" id="PF16900"/>
    </source>
</evidence>
<evidence type="ECO:0000256" key="3">
    <source>
        <dbReference type="ARBA" id="ARBA00038329"/>
    </source>
</evidence>
<dbReference type="InterPro" id="IPR052469">
    <property type="entry name" value="MEIOB"/>
</dbReference>
<dbReference type="SUPFAM" id="SSF50249">
    <property type="entry name" value="Nucleic acid-binding proteins"/>
    <property type="match status" value="2"/>
</dbReference>
<dbReference type="EMBL" id="JAIWYP010000002">
    <property type="protein sequence ID" value="KAH3870018.1"/>
    <property type="molecule type" value="Genomic_DNA"/>
</dbReference>
<dbReference type="InterPro" id="IPR031657">
    <property type="entry name" value="REPA_OB_2"/>
</dbReference>
<evidence type="ECO:0000256" key="1">
    <source>
        <dbReference type="ARBA" id="ARBA00023125"/>
    </source>
</evidence>
<feature type="region of interest" description="Disordered" evidence="4">
    <location>
        <begin position="22"/>
        <end position="130"/>
    </location>
</feature>
<comment type="similarity">
    <text evidence="3">Belongs to the MEIOB family.</text>
</comment>
<keyword evidence="1" id="KW-0238">DNA-binding</keyword>
<feature type="domain" description="MEIOB-like N-terminal" evidence="6">
    <location>
        <begin position="131"/>
        <end position="267"/>
    </location>
</feature>
<keyword evidence="2" id="KW-0469">Meiosis</keyword>
<dbReference type="PANTHER" id="PTHR21166">
    <property type="entry name" value="CELL DIVISION CONTROL PROTEIN 24 OB DOMAIN-CONTAINING PROTEIN-RELATED"/>
    <property type="match status" value="1"/>
</dbReference>
<evidence type="ECO:0000256" key="2">
    <source>
        <dbReference type="ARBA" id="ARBA00023254"/>
    </source>
</evidence>
<reference evidence="7" key="1">
    <citation type="journal article" date="2019" name="bioRxiv">
        <title>The Genome of the Zebra Mussel, Dreissena polymorpha: A Resource for Invasive Species Research.</title>
        <authorList>
            <person name="McCartney M.A."/>
            <person name="Auch B."/>
            <person name="Kono T."/>
            <person name="Mallez S."/>
            <person name="Zhang Y."/>
            <person name="Obille A."/>
            <person name="Becker A."/>
            <person name="Abrahante J.E."/>
            <person name="Garbe J."/>
            <person name="Badalamenti J.P."/>
            <person name="Herman A."/>
            <person name="Mangelson H."/>
            <person name="Liachko I."/>
            <person name="Sullivan S."/>
            <person name="Sone E.D."/>
            <person name="Koren S."/>
            <person name="Silverstein K.A.T."/>
            <person name="Beckman K.B."/>
            <person name="Gohl D.M."/>
        </authorList>
    </citation>
    <scope>NUCLEOTIDE SEQUENCE</scope>
    <source>
        <strain evidence="7">Duluth1</strain>
        <tissue evidence="7">Whole animal</tissue>
    </source>
</reference>
<dbReference type="Gene3D" id="2.40.50.140">
    <property type="entry name" value="Nucleic acid-binding proteins"/>
    <property type="match status" value="2"/>
</dbReference>
<feature type="domain" description="Replication protein A OB" evidence="5">
    <location>
        <begin position="288"/>
        <end position="377"/>
    </location>
</feature>
<dbReference type="InterPro" id="IPR056880">
    <property type="entry name" value="OB_MEIOB_N"/>
</dbReference>
<reference evidence="7" key="2">
    <citation type="submission" date="2020-11" db="EMBL/GenBank/DDBJ databases">
        <authorList>
            <person name="McCartney M.A."/>
            <person name="Auch B."/>
            <person name="Kono T."/>
            <person name="Mallez S."/>
            <person name="Becker A."/>
            <person name="Gohl D.M."/>
            <person name="Silverstein K.A.T."/>
            <person name="Koren S."/>
            <person name="Bechman K.B."/>
            <person name="Herman A."/>
            <person name="Abrahante J.E."/>
            <person name="Garbe J."/>
        </authorList>
    </citation>
    <scope>NUCLEOTIDE SEQUENCE</scope>
    <source>
        <strain evidence="7">Duluth1</strain>
        <tissue evidence="7">Whole animal</tissue>
    </source>
</reference>
<organism evidence="7 8">
    <name type="scientific">Dreissena polymorpha</name>
    <name type="common">Zebra mussel</name>
    <name type="synonym">Mytilus polymorpha</name>
    <dbReference type="NCBI Taxonomy" id="45954"/>
    <lineage>
        <taxon>Eukaryota</taxon>
        <taxon>Metazoa</taxon>
        <taxon>Spiralia</taxon>
        <taxon>Lophotrochozoa</taxon>
        <taxon>Mollusca</taxon>
        <taxon>Bivalvia</taxon>
        <taxon>Autobranchia</taxon>
        <taxon>Heteroconchia</taxon>
        <taxon>Euheterodonta</taxon>
        <taxon>Imparidentia</taxon>
        <taxon>Neoheterodontei</taxon>
        <taxon>Myida</taxon>
        <taxon>Dreissenoidea</taxon>
        <taxon>Dreissenidae</taxon>
        <taxon>Dreissena</taxon>
    </lineage>
</organism>
<dbReference type="Pfam" id="PF24903">
    <property type="entry name" value="OB_MEIOB_N"/>
    <property type="match status" value="1"/>
</dbReference>
<dbReference type="Proteomes" id="UP000828390">
    <property type="component" value="Unassembled WGS sequence"/>
</dbReference>
<protein>
    <submittedName>
        <fullName evidence="7">Uncharacterized protein</fullName>
    </submittedName>
</protein>
<feature type="compositionally biased region" description="Polar residues" evidence="4">
    <location>
        <begin position="22"/>
        <end position="47"/>
    </location>
</feature>
<feature type="compositionally biased region" description="Polar residues" evidence="4">
    <location>
        <begin position="56"/>
        <end position="91"/>
    </location>
</feature>
<dbReference type="GO" id="GO:0000712">
    <property type="term" value="P:resolution of meiotic recombination intermediates"/>
    <property type="evidence" value="ECO:0007669"/>
    <property type="project" value="TreeGrafter"/>
</dbReference>
<dbReference type="FunFam" id="2.40.50.140:FF:000171">
    <property type="entry name" value="meiosis-specific with OB domain-containing protein isoform X1"/>
    <property type="match status" value="1"/>
</dbReference>
<sequence length="470" mass="52276">MAWARSSFGDLNAVSIPKRNTQYYRNSTNQGSTVWNRNQQGTSTGKTQPYGVNPRGDNNASYSWQAPIQHQKYNTSYPGQGPIQHQKNNNALYPRPQQGPTQEKKNNNSSYPRQERTQQHKTNTWQTPDKNSVSKLETLMAGYTANVIGVVIAKDSPRSIFSKKNAGSERFLVNFTLRDSVTAFVNVTCWGSENYIKDLCAGFCIGDIVKLGNVQVQSKTSDGSDEKFRAATPVGFHLTLSENHSSLALYDGLDLGAYAALQHLPTKPNCDYYTLEDVLVNGQGLNAEHINLLAVVRKIGPARDIVTKTGKKTSRCEIVLMDESCPSFPFVLWGGELVDFSQTWAPLTTVLFIADVRVNYDDFRSGMLATADSKTIITVNPDTMDAKCLFQFAQTQTSLLAADETGSSEQADPPVDQIQDVLVVEQIANSDGLISYGQLYGVITKCDLDADNVDQFYWRRWFDFFKISTL</sequence>
<dbReference type="GO" id="GO:0003697">
    <property type="term" value="F:single-stranded DNA binding"/>
    <property type="evidence" value="ECO:0007669"/>
    <property type="project" value="TreeGrafter"/>
</dbReference>
<dbReference type="InterPro" id="IPR012340">
    <property type="entry name" value="NA-bd_OB-fold"/>
</dbReference>
<evidence type="ECO:0000256" key="4">
    <source>
        <dbReference type="SAM" id="MobiDB-lite"/>
    </source>
</evidence>
<dbReference type="AlphaFoldDB" id="A0A9D4M5G5"/>
<gene>
    <name evidence="7" type="ORF">DPMN_033196</name>
</gene>
<dbReference type="PANTHER" id="PTHR21166:SF2">
    <property type="entry name" value="CELL DIVISION CONTROL PROTEIN 24 OB DOMAIN-CONTAINING PROTEIN-RELATED"/>
    <property type="match status" value="1"/>
</dbReference>
<dbReference type="GO" id="GO:0008310">
    <property type="term" value="F:single-stranded DNA 3'-5' DNA exonuclease activity"/>
    <property type="evidence" value="ECO:0007669"/>
    <property type="project" value="TreeGrafter"/>
</dbReference>
<keyword evidence="8" id="KW-1185">Reference proteome</keyword>
<name>A0A9D4M5G5_DREPO</name>
<comment type="caution">
    <text evidence="7">The sequence shown here is derived from an EMBL/GenBank/DDBJ whole genome shotgun (WGS) entry which is preliminary data.</text>
</comment>
<evidence type="ECO:0000313" key="8">
    <source>
        <dbReference type="Proteomes" id="UP000828390"/>
    </source>
</evidence>